<evidence type="ECO:0000256" key="2">
    <source>
        <dbReference type="ARBA" id="ARBA00023125"/>
    </source>
</evidence>
<dbReference type="SUPFAM" id="SSF46689">
    <property type="entry name" value="Homeodomain-like"/>
    <property type="match status" value="1"/>
</dbReference>
<dbReference type="SUPFAM" id="SSF51215">
    <property type="entry name" value="Regulatory protein AraC"/>
    <property type="match status" value="1"/>
</dbReference>
<dbReference type="OrthoDB" id="1096411at2"/>
<evidence type="ECO:0000256" key="3">
    <source>
        <dbReference type="ARBA" id="ARBA00023163"/>
    </source>
</evidence>
<dbReference type="InterPro" id="IPR014710">
    <property type="entry name" value="RmlC-like_jellyroll"/>
</dbReference>
<dbReference type="InterPro" id="IPR037923">
    <property type="entry name" value="HTH-like"/>
</dbReference>
<dbReference type="STRING" id="490189.SAMN02927903_02144"/>
<dbReference type="PANTHER" id="PTHR43280:SF32">
    <property type="entry name" value="TRANSCRIPTIONAL REGULATORY PROTEIN"/>
    <property type="match status" value="1"/>
</dbReference>
<organism evidence="5 6">
    <name type="scientific">Flavobacterium caeni</name>
    <dbReference type="NCBI Taxonomy" id="490189"/>
    <lineage>
        <taxon>Bacteria</taxon>
        <taxon>Pseudomonadati</taxon>
        <taxon>Bacteroidota</taxon>
        <taxon>Flavobacteriia</taxon>
        <taxon>Flavobacteriales</taxon>
        <taxon>Flavobacteriaceae</taxon>
        <taxon>Flavobacterium</taxon>
    </lineage>
</organism>
<evidence type="ECO:0000256" key="1">
    <source>
        <dbReference type="ARBA" id="ARBA00023015"/>
    </source>
</evidence>
<dbReference type="PROSITE" id="PS01124">
    <property type="entry name" value="HTH_ARAC_FAMILY_2"/>
    <property type="match status" value="1"/>
</dbReference>
<evidence type="ECO:0000313" key="5">
    <source>
        <dbReference type="EMBL" id="SCY71942.1"/>
    </source>
</evidence>
<sequence length="287" mass="33720">MVYPIYEVQRFKCQSIHDDLYVNTFQEHLKSHAFVEEPHRHNSHLLLFFTQGSGTHTVDFDTYTIAPGSLFALQPGQLHHWDLSTDIDGFVVIYSTEEYNLYFGRKQLSDYPFYASAHQKPEVVLDQLEMQSVLPYFETLIREGQSELRLRRDQMFNLIDCIHIFIARKYAENEAHGTHRYNTKIGVFETLLETHFHDEKSPSFYAERLHITLKHLNRICREMLGKTATEVIAGRVLLEIKRLLADRKLSVNKIADTLGFEDYSYFSRFFKKQTGQSPSDFRKKPTQ</sequence>
<accession>A0A1G5I750</accession>
<keyword evidence="2 5" id="KW-0238">DNA-binding</keyword>
<dbReference type="SMART" id="SM00342">
    <property type="entry name" value="HTH_ARAC"/>
    <property type="match status" value="1"/>
</dbReference>
<keyword evidence="1" id="KW-0805">Transcription regulation</keyword>
<dbReference type="PANTHER" id="PTHR43280">
    <property type="entry name" value="ARAC-FAMILY TRANSCRIPTIONAL REGULATOR"/>
    <property type="match status" value="1"/>
</dbReference>
<feature type="domain" description="HTH araC/xylS-type" evidence="4">
    <location>
        <begin position="186"/>
        <end position="284"/>
    </location>
</feature>
<dbReference type="PRINTS" id="PR00032">
    <property type="entry name" value="HTHARAC"/>
</dbReference>
<dbReference type="Proteomes" id="UP000199354">
    <property type="component" value="Unassembled WGS sequence"/>
</dbReference>
<dbReference type="InterPro" id="IPR018060">
    <property type="entry name" value="HTH_AraC"/>
</dbReference>
<dbReference type="GO" id="GO:0043565">
    <property type="term" value="F:sequence-specific DNA binding"/>
    <property type="evidence" value="ECO:0007669"/>
    <property type="project" value="InterPro"/>
</dbReference>
<gene>
    <name evidence="5" type="ORF">SAMN02927903_02144</name>
</gene>
<name>A0A1G5I750_9FLAO</name>
<dbReference type="GO" id="GO:0003700">
    <property type="term" value="F:DNA-binding transcription factor activity"/>
    <property type="evidence" value="ECO:0007669"/>
    <property type="project" value="InterPro"/>
</dbReference>
<keyword evidence="6" id="KW-1185">Reference proteome</keyword>
<keyword evidence="3" id="KW-0804">Transcription</keyword>
<dbReference type="AlphaFoldDB" id="A0A1G5I750"/>
<evidence type="ECO:0000313" key="6">
    <source>
        <dbReference type="Proteomes" id="UP000199354"/>
    </source>
</evidence>
<dbReference type="Gene3D" id="1.10.10.60">
    <property type="entry name" value="Homeodomain-like"/>
    <property type="match status" value="1"/>
</dbReference>
<dbReference type="InterPro" id="IPR003313">
    <property type="entry name" value="AraC-bd"/>
</dbReference>
<evidence type="ECO:0000259" key="4">
    <source>
        <dbReference type="PROSITE" id="PS01124"/>
    </source>
</evidence>
<dbReference type="Gene3D" id="2.60.120.10">
    <property type="entry name" value="Jelly Rolls"/>
    <property type="match status" value="1"/>
</dbReference>
<dbReference type="RefSeq" id="WP_091143251.1">
    <property type="nucleotide sequence ID" value="NZ_FMVF01000009.1"/>
</dbReference>
<protein>
    <submittedName>
        <fullName evidence="5">AraC-type DNA-binding protein</fullName>
    </submittedName>
</protein>
<dbReference type="EMBL" id="FMVF01000009">
    <property type="protein sequence ID" value="SCY71942.1"/>
    <property type="molecule type" value="Genomic_DNA"/>
</dbReference>
<dbReference type="Pfam" id="PF12833">
    <property type="entry name" value="HTH_18"/>
    <property type="match status" value="1"/>
</dbReference>
<dbReference type="InterPro" id="IPR009057">
    <property type="entry name" value="Homeodomain-like_sf"/>
</dbReference>
<reference evidence="5 6" key="1">
    <citation type="submission" date="2016-10" db="EMBL/GenBank/DDBJ databases">
        <authorList>
            <person name="de Groot N.N."/>
        </authorList>
    </citation>
    <scope>NUCLEOTIDE SEQUENCE [LARGE SCALE GENOMIC DNA]</scope>
    <source>
        <strain evidence="5 6">CGMCC 1.7031</strain>
    </source>
</reference>
<dbReference type="InterPro" id="IPR020449">
    <property type="entry name" value="Tscrpt_reg_AraC-type_HTH"/>
</dbReference>
<dbReference type="Pfam" id="PF02311">
    <property type="entry name" value="AraC_binding"/>
    <property type="match status" value="1"/>
</dbReference>
<proteinExistence type="predicted"/>